<feature type="transmembrane region" description="Helical" evidence="1">
    <location>
        <begin position="51"/>
        <end position="82"/>
    </location>
</feature>
<proteinExistence type="predicted"/>
<keyword evidence="3" id="KW-1185">Reference proteome</keyword>
<sequence length="126" mass="14110">MVDDYTSSSSKHLMSHFQPNAILRGAQLTIVGALRALRNPSLLTSQHYKQVAIAIACGITIRIAIALPVLGIKFLLWLLSFLFEFEYITWSQNVANGLGFIQNSVLQIPLFLMMMMRNITPTLDDV</sequence>
<evidence type="ECO:0000313" key="3">
    <source>
        <dbReference type="Proteomes" id="UP000286134"/>
    </source>
</evidence>
<reference evidence="2 3" key="1">
    <citation type="journal article" date="2018" name="BMC Genomics">
        <title>Comparative genome analyses reveal sequence features reflecting distinct modes of host-adaptation between dicot and monocot powdery mildew.</title>
        <authorList>
            <person name="Wu Y."/>
            <person name="Ma X."/>
            <person name="Pan Z."/>
            <person name="Kale S.D."/>
            <person name="Song Y."/>
            <person name="King H."/>
            <person name="Zhang Q."/>
            <person name="Presley C."/>
            <person name="Deng X."/>
            <person name="Wei C.I."/>
            <person name="Xiao S."/>
        </authorList>
    </citation>
    <scope>NUCLEOTIDE SEQUENCE [LARGE SCALE GENOMIC DNA]</scope>
    <source>
        <strain evidence="2">UMSG2</strain>
    </source>
</reference>
<dbReference type="PANTHER" id="PTHR38421:SF1">
    <property type="entry name" value="TRANSMEMBRANE PROTEIN"/>
    <property type="match status" value="1"/>
</dbReference>
<organism evidence="2 3">
    <name type="scientific">Erysiphe neolycopersici</name>
    <dbReference type="NCBI Taxonomy" id="212602"/>
    <lineage>
        <taxon>Eukaryota</taxon>
        <taxon>Fungi</taxon>
        <taxon>Dikarya</taxon>
        <taxon>Ascomycota</taxon>
        <taxon>Pezizomycotina</taxon>
        <taxon>Leotiomycetes</taxon>
        <taxon>Erysiphales</taxon>
        <taxon>Erysiphaceae</taxon>
        <taxon>Erysiphe</taxon>
    </lineage>
</organism>
<dbReference type="Proteomes" id="UP000286134">
    <property type="component" value="Unassembled WGS sequence"/>
</dbReference>
<protein>
    <submittedName>
        <fullName evidence="2">Putative transmembrane protein</fullName>
    </submittedName>
</protein>
<dbReference type="EMBL" id="MCFK01002679">
    <property type="protein sequence ID" value="RKF63263.1"/>
    <property type="molecule type" value="Genomic_DNA"/>
</dbReference>
<name>A0A420I0R6_9PEZI</name>
<gene>
    <name evidence="2" type="ORF">OnM2_026019</name>
</gene>
<evidence type="ECO:0000313" key="2">
    <source>
        <dbReference type="EMBL" id="RKF63263.1"/>
    </source>
</evidence>
<feature type="transmembrane region" description="Helical" evidence="1">
    <location>
        <begin position="94"/>
        <end position="113"/>
    </location>
</feature>
<keyword evidence="1" id="KW-0472">Membrane</keyword>
<comment type="caution">
    <text evidence="2">The sequence shown here is derived from an EMBL/GenBank/DDBJ whole genome shotgun (WGS) entry which is preliminary data.</text>
</comment>
<keyword evidence="1 2" id="KW-0812">Transmembrane</keyword>
<keyword evidence="1" id="KW-1133">Transmembrane helix</keyword>
<dbReference type="AlphaFoldDB" id="A0A420I0R6"/>
<dbReference type="PANTHER" id="PTHR38421">
    <property type="entry name" value="TRANSMEMBRANE PROTEIN USGS"/>
    <property type="match status" value="1"/>
</dbReference>
<accession>A0A420I0R6</accession>
<evidence type="ECO:0000256" key="1">
    <source>
        <dbReference type="SAM" id="Phobius"/>
    </source>
</evidence>
<dbReference type="OrthoDB" id="10041630at2759"/>